<evidence type="ECO:0000313" key="3">
    <source>
        <dbReference type="Proteomes" id="UP000029734"/>
    </source>
</evidence>
<dbReference type="GO" id="GO:0030246">
    <property type="term" value="F:carbohydrate binding"/>
    <property type="evidence" value="ECO:0007669"/>
    <property type="project" value="InterPro"/>
</dbReference>
<reference evidence="2 3" key="2">
    <citation type="submission" date="2014-10" db="EMBL/GenBank/DDBJ databases">
        <title>Comparative genomics of the Paenibacillus odorifer group.</title>
        <authorList>
            <person name="Tsai Y.-C."/>
            <person name="Martin N."/>
            <person name="Korlach J."/>
            <person name="Wiedmann M."/>
        </authorList>
    </citation>
    <scope>NUCLEOTIDE SEQUENCE [LARGE SCALE GENOMIC DNA]</scope>
    <source>
        <strain evidence="2 3">DSM 18334</strain>
    </source>
</reference>
<proteinExistence type="predicted"/>
<evidence type="ECO:0000313" key="2">
    <source>
        <dbReference type="EMBL" id="KGE18831.1"/>
    </source>
</evidence>
<dbReference type="AlphaFoldDB" id="A0A098M9V1"/>
<protein>
    <recommendedName>
        <fullName evidence="1">Galactose mutarotase-like fold domain-containing protein</fullName>
    </recommendedName>
</protein>
<keyword evidence="3" id="KW-1185">Reference proteome</keyword>
<dbReference type="InterPro" id="IPR014718">
    <property type="entry name" value="GH-type_carb-bd"/>
</dbReference>
<dbReference type="Proteomes" id="UP000029734">
    <property type="component" value="Unassembled WGS sequence"/>
</dbReference>
<comment type="caution">
    <text evidence="2">The sequence shown here is derived from an EMBL/GenBank/DDBJ whole genome shotgun (WGS) entry which is preliminary data.</text>
</comment>
<gene>
    <name evidence="2" type="ORF">PWYN_05250</name>
</gene>
<sequence length="99" mass="10984">MVSVRSTEAGANFAGSRMENAVYKKGDVYQDVSGTPTVDSTPKNYMYAFISNDQLAAGVWSNAFGDTNADGDNDNHRIVKQTTKKTDYSRTALWSARWY</sequence>
<accession>A0A098M9V1</accession>
<dbReference type="Gene3D" id="2.70.98.10">
    <property type="match status" value="1"/>
</dbReference>
<reference evidence="2 3" key="1">
    <citation type="submission" date="2014-08" db="EMBL/GenBank/DDBJ databases">
        <authorList>
            <person name="den Bakker H.C."/>
        </authorList>
    </citation>
    <scope>NUCLEOTIDE SEQUENCE [LARGE SCALE GENOMIC DNA]</scope>
    <source>
        <strain evidence="2 3">DSM 18334</strain>
    </source>
</reference>
<evidence type="ECO:0000259" key="1">
    <source>
        <dbReference type="Pfam" id="PF18080"/>
    </source>
</evidence>
<dbReference type="STRING" id="268407.PWYN_05250"/>
<feature type="domain" description="Galactose mutarotase-like fold" evidence="1">
    <location>
        <begin position="1"/>
        <end position="99"/>
    </location>
</feature>
<dbReference type="Pfam" id="PF18080">
    <property type="entry name" value="Gal_mutarotas_3"/>
    <property type="match status" value="1"/>
</dbReference>
<organism evidence="2 3">
    <name type="scientific">Paenibacillus wynnii</name>
    <dbReference type="NCBI Taxonomy" id="268407"/>
    <lineage>
        <taxon>Bacteria</taxon>
        <taxon>Bacillati</taxon>
        <taxon>Bacillota</taxon>
        <taxon>Bacilli</taxon>
        <taxon>Bacillales</taxon>
        <taxon>Paenibacillaceae</taxon>
        <taxon>Paenibacillus</taxon>
    </lineage>
</organism>
<dbReference type="EMBL" id="JQCR01000002">
    <property type="protein sequence ID" value="KGE18831.1"/>
    <property type="molecule type" value="Genomic_DNA"/>
</dbReference>
<dbReference type="InterPro" id="IPR040633">
    <property type="entry name" value="Gal_mutarotas_3"/>
</dbReference>
<name>A0A098M9V1_9BACL</name>